<protein>
    <submittedName>
        <fullName evidence="1">Terpenoid synthase</fullName>
    </submittedName>
</protein>
<dbReference type="Proteomes" id="UP000623467">
    <property type="component" value="Unassembled WGS sequence"/>
</dbReference>
<dbReference type="InterPro" id="IPR008949">
    <property type="entry name" value="Isoprenoid_synthase_dom_sf"/>
</dbReference>
<organism evidence="1 2">
    <name type="scientific">Mycena sanguinolenta</name>
    <dbReference type="NCBI Taxonomy" id="230812"/>
    <lineage>
        <taxon>Eukaryota</taxon>
        <taxon>Fungi</taxon>
        <taxon>Dikarya</taxon>
        <taxon>Basidiomycota</taxon>
        <taxon>Agaricomycotina</taxon>
        <taxon>Agaricomycetes</taxon>
        <taxon>Agaricomycetidae</taxon>
        <taxon>Agaricales</taxon>
        <taxon>Marasmiineae</taxon>
        <taxon>Mycenaceae</taxon>
        <taxon>Mycena</taxon>
    </lineage>
</organism>
<proteinExistence type="predicted"/>
<evidence type="ECO:0000313" key="1">
    <source>
        <dbReference type="EMBL" id="KAF7328109.1"/>
    </source>
</evidence>
<reference evidence="1" key="1">
    <citation type="submission" date="2020-05" db="EMBL/GenBank/DDBJ databases">
        <title>Mycena genomes resolve the evolution of fungal bioluminescence.</title>
        <authorList>
            <person name="Tsai I.J."/>
        </authorList>
    </citation>
    <scope>NUCLEOTIDE SEQUENCE</scope>
    <source>
        <strain evidence="1">160909Yilan</strain>
    </source>
</reference>
<dbReference type="Gene3D" id="1.10.600.10">
    <property type="entry name" value="Farnesyl Diphosphate Synthase"/>
    <property type="match status" value="1"/>
</dbReference>
<evidence type="ECO:0000313" key="2">
    <source>
        <dbReference type="Proteomes" id="UP000623467"/>
    </source>
</evidence>
<gene>
    <name evidence="1" type="ORF">MSAN_02490700</name>
</gene>
<accession>A0A8H6WRE1</accession>
<dbReference type="EMBL" id="JACAZH010000086">
    <property type="protein sequence ID" value="KAF7328109.1"/>
    <property type="molecule type" value="Genomic_DNA"/>
</dbReference>
<name>A0A8H6WRE1_9AGAR</name>
<keyword evidence="2" id="KW-1185">Reference proteome</keyword>
<dbReference type="SUPFAM" id="SSF48576">
    <property type="entry name" value="Terpenoid synthases"/>
    <property type="match status" value="1"/>
</dbReference>
<dbReference type="AlphaFoldDB" id="A0A8H6WRE1"/>
<comment type="caution">
    <text evidence="1">The sequence shown here is derived from an EMBL/GenBank/DDBJ whole genome shotgun (WGS) entry which is preliminary data.</text>
</comment>
<sequence>MVSTSEISTCIQRLLSEIAYRHEPFPPYDADFWGSFHVWISNTLGPASSWGPKKLAEVEHSAGSIAERAYPHASTVLKLLFAKLTAMGIVIDDSIEDEAVYKHLVQFSVKLYRGEAQQNGLLALYHATLKELSEVYGEDSVLRGLAVVPWINYIDACLMEKEIFGAERQRSKIVDPVQLRKFENEDALALKL</sequence>
<dbReference type="OrthoDB" id="3017368at2759"/>